<sequence length="199" mass="21402">MKLEKPRMFTSTRDLLLSLGVLGLVMAFSVGFTGLCSYNPGPADTTGQVNEVDIDAILGSEARSLSFPVRNPELPDSWQANSGRRTTVAGEPSSIAGWVIDEKHFVSLTQTGVDLEDAVADVDDEYREETGTYRSTPSGRTAETAENPVTWRIYTGDDARTVWAADLGDSTVMLSGTATTELYETLADKVVSTDPITVG</sequence>
<protein>
    <submittedName>
        <fullName evidence="1">DUF4245 domain-containing protein</fullName>
    </submittedName>
</protein>
<dbReference type="RefSeq" id="WP_244804930.1">
    <property type="nucleotide sequence ID" value="NZ_JALIEA010000017.1"/>
</dbReference>
<reference evidence="1" key="1">
    <citation type="submission" date="2022-04" db="EMBL/GenBank/DDBJ databases">
        <title>Corynebacterium kalidii LD5P10.</title>
        <authorList>
            <person name="Sun J.Q."/>
        </authorList>
    </citation>
    <scope>NUCLEOTIDE SEQUENCE</scope>
    <source>
        <strain evidence="1">LD5P10</strain>
    </source>
</reference>
<accession>A0A9X2B035</accession>
<name>A0A9X2B035_9CORY</name>
<dbReference type="Proteomes" id="UP001139207">
    <property type="component" value="Unassembled WGS sequence"/>
</dbReference>
<dbReference type="AlphaFoldDB" id="A0A9X2B035"/>
<dbReference type="EMBL" id="JALIEA010000017">
    <property type="protein sequence ID" value="MCJ7859197.1"/>
    <property type="molecule type" value="Genomic_DNA"/>
</dbReference>
<keyword evidence="2" id="KW-1185">Reference proteome</keyword>
<proteinExistence type="predicted"/>
<evidence type="ECO:0000313" key="2">
    <source>
        <dbReference type="Proteomes" id="UP001139207"/>
    </source>
</evidence>
<comment type="caution">
    <text evidence="1">The sequence shown here is derived from an EMBL/GenBank/DDBJ whole genome shotgun (WGS) entry which is preliminary data.</text>
</comment>
<organism evidence="1 2">
    <name type="scientific">Corynebacterium kalidii</name>
    <dbReference type="NCBI Taxonomy" id="2931982"/>
    <lineage>
        <taxon>Bacteria</taxon>
        <taxon>Bacillati</taxon>
        <taxon>Actinomycetota</taxon>
        <taxon>Actinomycetes</taxon>
        <taxon>Mycobacteriales</taxon>
        <taxon>Corynebacteriaceae</taxon>
        <taxon>Corynebacterium</taxon>
    </lineage>
</organism>
<evidence type="ECO:0000313" key="1">
    <source>
        <dbReference type="EMBL" id="MCJ7859197.1"/>
    </source>
</evidence>
<dbReference type="InterPro" id="IPR025339">
    <property type="entry name" value="DUF4245"/>
</dbReference>
<gene>
    <name evidence="1" type="ORF">MUN33_10825</name>
</gene>
<dbReference type="Pfam" id="PF14030">
    <property type="entry name" value="DUF4245"/>
    <property type="match status" value="1"/>
</dbReference>